<keyword evidence="2" id="KW-1185">Reference proteome</keyword>
<accession>A0ABD2IJI7</accession>
<dbReference type="Proteomes" id="UP001620645">
    <property type="component" value="Unassembled WGS sequence"/>
</dbReference>
<gene>
    <name evidence="1" type="ORF">niasHS_012392</name>
</gene>
<protein>
    <submittedName>
        <fullName evidence="1">Uncharacterized protein</fullName>
    </submittedName>
</protein>
<evidence type="ECO:0000313" key="2">
    <source>
        <dbReference type="Proteomes" id="UP001620645"/>
    </source>
</evidence>
<name>A0ABD2IJI7_HETSC</name>
<reference evidence="1 2" key="1">
    <citation type="submission" date="2024-10" db="EMBL/GenBank/DDBJ databases">
        <authorList>
            <person name="Kim D."/>
        </authorList>
    </citation>
    <scope>NUCLEOTIDE SEQUENCE [LARGE SCALE GENOMIC DNA]</scope>
    <source>
        <strain evidence="1">Taebaek</strain>
    </source>
</reference>
<comment type="caution">
    <text evidence="1">The sequence shown here is derived from an EMBL/GenBank/DDBJ whole genome shotgun (WGS) entry which is preliminary data.</text>
</comment>
<evidence type="ECO:0000313" key="1">
    <source>
        <dbReference type="EMBL" id="KAL3080287.1"/>
    </source>
</evidence>
<dbReference type="AlphaFoldDB" id="A0ABD2IJI7"/>
<dbReference type="EMBL" id="JBICCN010000296">
    <property type="protein sequence ID" value="KAL3080287.1"/>
    <property type="molecule type" value="Genomic_DNA"/>
</dbReference>
<proteinExistence type="predicted"/>
<sequence length="119" mass="13153">MRLFPSNSSRCHFLPLQSLFRHLSSDGGKPATNASLASANMSLFGNFLLRSPHGFELLTRAKTTVSLVDDLSNEICSAADLTDCVRCMHTDPKWEKAAEEAMRYFTSLVETLNTTPVTI</sequence>
<organism evidence="1 2">
    <name type="scientific">Heterodera schachtii</name>
    <name type="common">Sugarbeet cyst nematode worm</name>
    <name type="synonym">Tylenchus schachtii</name>
    <dbReference type="NCBI Taxonomy" id="97005"/>
    <lineage>
        <taxon>Eukaryota</taxon>
        <taxon>Metazoa</taxon>
        <taxon>Ecdysozoa</taxon>
        <taxon>Nematoda</taxon>
        <taxon>Chromadorea</taxon>
        <taxon>Rhabditida</taxon>
        <taxon>Tylenchina</taxon>
        <taxon>Tylenchomorpha</taxon>
        <taxon>Tylenchoidea</taxon>
        <taxon>Heteroderidae</taxon>
        <taxon>Heteroderinae</taxon>
        <taxon>Heterodera</taxon>
    </lineage>
</organism>